<dbReference type="AlphaFoldDB" id="A0A8R2NPD2"/>
<dbReference type="OrthoDB" id="6628581at2759"/>
<dbReference type="RefSeq" id="XP_029344897.1">
    <property type="nucleotide sequence ID" value="XM_029489037.1"/>
</dbReference>
<evidence type="ECO:0000313" key="2">
    <source>
        <dbReference type="EnsemblMetazoa" id="XP_029344897.1"/>
    </source>
</evidence>
<keyword evidence="3" id="KW-1185">Reference proteome</keyword>
<keyword evidence="1" id="KW-0472">Membrane</keyword>
<name>A0A8R2NPD2_ACYPI</name>
<evidence type="ECO:0000256" key="1">
    <source>
        <dbReference type="SAM" id="Phobius"/>
    </source>
</evidence>
<protein>
    <submittedName>
        <fullName evidence="2">Uncharacterized protein</fullName>
    </submittedName>
</protein>
<dbReference type="EnsemblMetazoa" id="XM_029489037.1">
    <property type="protein sequence ID" value="XP_029344897.1"/>
    <property type="gene ID" value="LOC115034021"/>
</dbReference>
<reference evidence="3" key="1">
    <citation type="submission" date="2010-06" db="EMBL/GenBank/DDBJ databases">
        <authorList>
            <person name="Jiang H."/>
            <person name="Abraham K."/>
            <person name="Ali S."/>
            <person name="Alsbrooks S.L."/>
            <person name="Anim B.N."/>
            <person name="Anosike U.S."/>
            <person name="Attaway T."/>
            <person name="Bandaranaike D.P."/>
            <person name="Battles P.K."/>
            <person name="Bell S.N."/>
            <person name="Bell A.V."/>
            <person name="Beltran B."/>
            <person name="Bickham C."/>
            <person name="Bustamante Y."/>
            <person name="Caleb T."/>
            <person name="Canada A."/>
            <person name="Cardenas V."/>
            <person name="Carter K."/>
            <person name="Chacko J."/>
            <person name="Chandrabose M.N."/>
            <person name="Chavez D."/>
            <person name="Chavez A."/>
            <person name="Chen L."/>
            <person name="Chu H.-S."/>
            <person name="Claassen K.J."/>
            <person name="Cockrell R."/>
            <person name="Collins M."/>
            <person name="Cooper J.A."/>
            <person name="Cree A."/>
            <person name="Curry S.M."/>
            <person name="Da Y."/>
            <person name="Dao M.D."/>
            <person name="Das B."/>
            <person name="Davila M.-L."/>
            <person name="Davy-Carroll L."/>
            <person name="Denson S."/>
            <person name="Dinh H."/>
            <person name="Ebong V.E."/>
            <person name="Edwards J.R."/>
            <person name="Egan A."/>
            <person name="El-Daye J."/>
            <person name="Escobedo L."/>
            <person name="Fernandez S."/>
            <person name="Fernando P.R."/>
            <person name="Flagg N."/>
            <person name="Forbes L.D."/>
            <person name="Fowler R.G."/>
            <person name="Fu Q."/>
            <person name="Gabisi R.A."/>
            <person name="Ganer J."/>
            <person name="Garbino Pronczuk A."/>
            <person name="Garcia R.M."/>
            <person name="Garner T."/>
            <person name="Garrett T.E."/>
            <person name="Gonzalez D.A."/>
            <person name="Hamid H."/>
            <person name="Hawkins E.S."/>
            <person name="Hirani K."/>
            <person name="Hogues M.E."/>
            <person name="Hollins B."/>
            <person name="Hsiao C.-H."/>
            <person name="Jabil R."/>
            <person name="James M.L."/>
            <person name="Jhangiani S.N."/>
            <person name="Johnson B."/>
            <person name="Johnson Q."/>
            <person name="Joshi V."/>
            <person name="Kalu J.B."/>
            <person name="Kam C."/>
            <person name="Kashfia A."/>
            <person name="Keebler J."/>
            <person name="Kisamo H."/>
            <person name="Kovar C.L."/>
            <person name="Lago L.A."/>
            <person name="Lai C.-Y."/>
            <person name="Laidlaw J."/>
            <person name="Lara F."/>
            <person name="Le T.-K."/>
            <person name="Lee S.L."/>
            <person name="Legall F.H."/>
            <person name="Lemon S.J."/>
            <person name="Lewis L.R."/>
            <person name="Li B."/>
            <person name="Liu Y."/>
            <person name="Liu Y.-S."/>
            <person name="Lopez J."/>
            <person name="Lozado R.J."/>
            <person name="Lu J."/>
            <person name="Madu R.C."/>
            <person name="Maheshwari M."/>
            <person name="Maheshwari R."/>
            <person name="Malloy K."/>
            <person name="Martinez E."/>
            <person name="Mathew T."/>
            <person name="Mercado I.C."/>
            <person name="Mercado C."/>
            <person name="Meyer B."/>
            <person name="Montgomery K."/>
            <person name="Morgan M.B."/>
            <person name="Munidasa M."/>
            <person name="Nazareth L.V."/>
            <person name="Nelson J."/>
            <person name="Ng B.M."/>
            <person name="Nguyen N.B."/>
            <person name="Nguyen P.Q."/>
            <person name="Nguyen T."/>
            <person name="Obregon M."/>
            <person name="Okwuonu G.O."/>
            <person name="Onwere C.G."/>
            <person name="Orozco G."/>
            <person name="Parra A."/>
            <person name="Patel S."/>
            <person name="Patil S."/>
            <person name="Perez A."/>
            <person name="Perez Y."/>
            <person name="Pham C."/>
            <person name="Primus E.L."/>
            <person name="Pu L.-L."/>
            <person name="Puazo M."/>
            <person name="Qin X."/>
            <person name="Quiroz J.B."/>
            <person name="Reese J."/>
            <person name="Richards S."/>
            <person name="Rives C.M."/>
            <person name="Robberts R."/>
            <person name="Ruiz S.J."/>
            <person name="Ruiz M.J."/>
            <person name="Santibanez J."/>
            <person name="Schneider B.W."/>
            <person name="Sisson I."/>
            <person name="Smith M."/>
            <person name="Sodergren E."/>
            <person name="Song X.-Z."/>
            <person name="Song B.B."/>
            <person name="Summersgill H."/>
            <person name="Thelus R."/>
            <person name="Thornton R.D."/>
            <person name="Trejos Z.Y."/>
            <person name="Usmani K."/>
            <person name="Vattathil S."/>
            <person name="Villasana D."/>
            <person name="Walker D.L."/>
            <person name="Wang S."/>
            <person name="Wang K."/>
            <person name="White C.S."/>
            <person name="Williams A.C."/>
            <person name="Williamson J."/>
            <person name="Wilson K."/>
            <person name="Woghiren I.O."/>
            <person name="Woodworth J.R."/>
            <person name="Worley K.C."/>
            <person name="Wright R.A."/>
            <person name="Wu W."/>
            <person name="Young L."/>
            <person name="Zhang L."/>
            <person name="Zhang J."/>
            <person name="Zhu Y."/>
            <person name="Muzny D.M."/>
            <person name="Weinstock G."/>
            <person name="Gibbs R.A."/>
        </authorList>
    </citation>
    <scope>NUCLEOTIDE SEQUENCE [LARGE SCALE GENOMIC DNA]</scope>
    <source>
        <strain evidence="3">LSR1</strain>
    </source>
</reference>
<keyword evidence="1" id="KW-1133">Transmembrane helix</keyword>
<sequence>MCRITPLTTTNYSYLPTSHKIRKNKQEIEGRSSNQMENKSRCMQDRAGYEGFELLGFKFEMEDTAFSMVATALFMVLFYFGLYIRQCDDESNALGIERFN</sequence>
<feature type="transmembrane region" description="Helical" evidence="1">
    <location>
        <begin position="65"/>
        <end position="84"/>
    </location>
</feature>
<dbReference type="KEGG" id="api:115034021"/>
<dbReference type="GeneID" id="115034021"/>
<dbReference type="Proteomes" id="UP000007819">
    <property type="component" value="Chromosome A2"/>
</dbReference>
<accession>A0A8R2NPD2</accession>
<evidence type="ECO:0000313" key="3">
    <source>
        <dbReference type="Proteomes" id="UP000007819"/>
    </source>
</evidence>
<proteinExistence type="predicted"/>
<reference evidence="2" key="2">
    <citation type="submission" date="2022-06" db="UniProtKB">
        <authorList>
            <consortium name="EnsemblMetazoa"/>
        </authorList>
    </citation>
    <scope>IDENTIFICATION</scope>
</reference>
<keyword evidence="1" id="KW-0812">Transmembrane</keyword>
<organism evidence="2 3">
    <name type="scientific">Acyrthosiphon pisum</name>
    <name type="common">Pea aphid</name>
    <dbReference type="NCBI Taxonomy" id="7029"/>
    <lineage>
        <taxon>Eukaryota</taxon>
        <taxon>Metazoa</taxon>
        <taxon>Ecdysozoa</taxon>
        <taxon>Arthropoda</taxon>
        <taxon>Hexapoda</taxon>
        <taxon>Insecta</taxon>
        <taxon>Pterygota</taxon>
        <taxon>Neoptera</taxon>
        <taxon>Paraneoptera</taxon>
        <taxon>Hemiptera</taxon>
        <taxon>Sternorrhyncha</taxon>
        <taxon>Aphidomorpha</taxon>
        <taxon>Aphidoidea</taxon>
        <taxon>Aphididae</taxon>
        <taxon>Macrosiphini</taxon>
        <taxon>Acyrthosiphon</taxon>
    </lineage>
</organism>